<dbReference type="InterPro" id="IPR005829">
    <property type="entry name" value="Sugar_transporter_CS"/>
</dbReference>
<feature type="transmembrane region" description="Helical" evidence="6">
    <location>
        <begin position="47"/>
        <end position="66"/>
    </location>
</feature>
<keyword evidence="2" id="KW-0813">Transport</keyword>
<name>A0AAT9LE91_9FIRM</name>
<dbReference type="PANTHER" id="PTHR23520">
    <property type="entry name" value="TRANSPORTER, PUTATIVE (AFU_ORTHOLOGUE AFUA_3G04000)-RELATED"/>
    <property type="match status" value="1"/>
</dbReference>
<dbReference type="KEGG" id="fcz:IMF26_02800"/>
<keyword evidence="4 6" id="KW-1133">Transmembrane helix</keyword>
<evidence type="ECO:0000256" key="1">
    <source>
        <dbReference type="ARBA" id="ARBA00004651"/>
    </source>
</evidence>
<feature type="transmembrane region" description="Helical" evidence="6">
    <location>
        <begin position="137"/>
        <end position="158"/>
    </location>
</feature>
<evidence type="ECO:0000313" key="8">
    <source>
        <dbReference type="EMBL" id="QUL99014.1"/>
    </source>
</evidence>
<keyword evidence="3 6" id="KW-0812">Transmembrane</keyword>
<sequence>MSRLGIFKFQRNANLYLQVVSMASLAQGAYGVIQGLYVLALGLDETVLGTILSARMLSAAIASLPAGILSDRWGRKPVLLASGILTTVGFLGQAVFSTPSMMVFFSCLVGIAMACQATTGAPLLAESSTGQDRARLFGVNFSLSMGATMLGSLLGGYLPRQLSIFGEVKSFRISLVVFALVTFLGVFPAMNIQEKRCFNGERADLDFGQVAGKGRDKRFFSWVPGLSGMLERARDESLSLWDTVKQREVLNLLNYSVLIGFGAGMVIPFFNVFLSKKLGLDTGTVGLILSFSQGATALAGLLAPLMARKYGKVVTVVATQIASIPFLLLIALPPNVYLVSFALFMRSALMNMSNPVASNFSMEVIPAGKRGRVSSLMRIADNISRSFSAYVAGYIMARWSYETPYFFTAVFYLLASWVYWKAFKDWESRVNGQTSI</sequence>
<accession>A0AAT9LE91</accession>
<dbReference type="GO" id="GO:0005886">
    <property type="term" value="C:plasma membrane"/>
    <property type="evidence" value="ECO:0007669"/>
    <property type="project" value="UniProtKB-SubCell"/>
</dbReference>
<dbReference type="AlphaFoldDB" id="A0AAT9LE91"/>
<feature type="transmembrane region" description="Helical" evidence="6">
    <location>
        <begin position="102"/>
        <end position="125"/>
    </location>
</feature>
<evidence type="ECO:0000256" key="4">
    <source>
        <dbReference type="ARBA" id="ARBA00022989"/>
    </source>
</evidence>
<feature type="transmembrane region" description="Helical" evidence="6">
    <location>
        <begin position="170"/>
        <end position="192"/>
    </location>
</feature>
<feature type="transmembrane region" description="Helical" evidence="6">
    <location>
        <begin position="252"/>
        <end position="273"/>
    </location>
</feature>
<evidence type="ECO:0000256" key="5">
    <source>
        <dbReference type="ARBA" id="ARBA00023136"/>
    </source>
</evidence>
<gene>
    <name evidence="8" type="ORF">IMF26_02800</name>
</gene>
<evidence type="ECO:0000259" key="7">
    <source>
        <dbReference type="PROSITE" id="PS50850"/>
    </source>
</evidence>
<evidence type="ECO:0000256" key="2">
    <source>
        <dbReference type="ARBA" id="ARBA00022448"/>
    </source>
</evidence>
<dbReference type="InterPro" id="IPR011701">
    <property type="entry name" value="MFS"/>
</dbReference>
<keyword evidence="5 6" id="KW-0472">Membrane</keyword>
<dbReference type="InterPro" id="IPR036259">
    <property type="entry name" value="MFS_trans_sf"/>
</dbReference>
<dbReference type="Pfam" id="PF07690">
    <property type="entry name" value="MFS_1"/>
    <property type="match status" value="2"/>
</dbReference>
<reference evidence="8" key="1">
    <citation type="submission" date="2020-10" db="EMBL/GenBank/DDBJ databases">
        <authorList>
            <person name="Kadnikov V."/>
            <person name="Beletsky A.V."/>
            <person name="Mardanov A.V."/>
            <person name="Karnachuk O.V."/>
            <person name="Ravin N.V."/>
        </authorList>
    </citation>
    <scope>NUCLEOTIDE SEQUENCE</scope>
    <source>
        <strain evidence="8">Bu02</strain>
    </source>
</reference>
<dbReference type="InterPro" id="IPR020846">
    <property type="entry name" value="MFS_dom"/>
</dbReference>
<evidence type="ECO:0000256" key="6">
    <source>
        <dbReference type="SAM" id="Phobius"/>
    </source>
</evidence>
<dbReference type="GO" id="GO:0022857">
    <property type="term" value="F:transmembrane transporter activity"/>
    <property type="evidence" value="ECO:0007669"/>
    <property type="project" value="InterPro"/>
</dbReference>
<comment type="subcellular location">
    <subcellularLocation>
        <location evidence="1">Cell membrane</location>
        <topology evidence="1">Multi-pass membrane protein</topology>
    </subcellularLocation>
</comment>
<dbReference type="Gene3D" id="1.20.1250.20">
    <property type="entry name" value="MFS general substrate transporter like domains"/>
    <property type="match status" value="1"/>
</dbReference>
<dbReference type="PANTHER" id="PTHR23520:SF5">
    <property type="entry name" value="TRANSPORTER, PUTATIVE (AFU_ORTHOLOGUE AFUA_3G04000)-RELATED"/>
    <property type="match status" value="1"/>
</dbReference>
<feature type="transmembrane region" description="Helical" evidence="6">
    <location>
        <begin position="403"/>
        <end position="420"/>
    </location>
</feature>
<dbReference type="SUPFAM" id="SSF103473">
    <property type="entry name" value="MFS general substrate transporter"/>
    <property type="match status" value="1"/>
</dbReference>
<dbReference type="CDD" id="cd17325">
    <property type="entry name" value="MFS_MdtG_SLC18_like"/>
    <property type="match status" value="1"/>
</dbReference>
<reference evidence="8" key="2">
    <citation type="journal article" date="2023" name="Biology">
        <title>Prokaryotic Life Associated with Coal-Fire Gas Vents Revealed by Metagenomics.</title>
        <authorList>
            <person name="Kadnikov V.V."/>
            <person name="Mardanov A.V."/>
            <person name="Beletsky A.V."/>
            <person name="Karnachuk O.V."/>
            <person name="Ravin N.V."/>
        </authorList>
    </citation>
    <scope>NUCLEOTIDE SEQUENCE</scope>
    <source>
        <strain evidence="8">Bu02</strain>
    </source>
</reference>
<dbReference type="EMBL" id="CP062796">
    <property type="protein sequence ID" value="QUL99014.1"/>
    <property type="molecule type" value="Genomic_DNA"/>
</dbReference>
<dbReference type="PROSITE" id="PS50850">
    <property type="entry name" value="MFS"/>
    <property type="match status" value="1"/>
</dbReference>
<proteinExistence type="predicted"/>
<dbReference type="PROSITE" id="PS00216">
    <property type="entry name" value="SUGAR_TRANSPORT_1"/>
    <property type="match status" value="1"/>
</dbReference>
<feature type="transmembrane region" description="Helical" evidence="6">
    <location>
        <begin position="78"/>
        <end position="96"/>
    </location>
</feature>
<feature type="domain" description="Major facilitator superfamily (MFS) profile" evidence="7">
    <location>
        <begin position="1"/>
        <end position="427"/>
    </location>
</feature>
<organism evidence="8">
    <name type="scientific">Candidatus Fermentithermobacillus carboniphilus</name>
    <dbReference type="NCBI Taxonomy" id="3085328"/>
    <lineage>
        <taxon>Bacteria</taxon>
        <taxon>Bacillati</taxon>
        <taxon>Bacillota</taxon>
        <taxon>Candidatus Fermentithermobacillia</taxon>
        <taxon>Candidatus Fermentithermobacillales</taxon>
        <taxon>Candidatus Fermentithermobacillaceae</taxon>
        <taxon>Candidatus Fermentithermobacillus</taxon>
    </lineage>
</organism>
<protein>
    <submittedName>
        <fullName evidence="8">MFS transporter</fullName>
    </submittedName>
</protein>
<feature type="transmembrane region" description="Helical" evidence="6">
    <location>
        <begin position="285"/>
        <end position="306"/>
    </location>
</feature>
<evidence type="ECO:0000256" key="3">
    <source>
        <dbReference type="ARBA" id="ARBA00022692"/>
    </source>
</evidence>